<sequence length="274" mass="29780">MPACPRRAGPASGITMSYADLSQARLYYVIDGPDDAPVLVLSNSLGTCADMWACQIPELSRRFRVLRYDTRGHGKSSVPDGQYSFAQLGGDVAELLEHLRIERAHFCGLSMGGPTGMWLALERPELIDRLVLCNTAARIGSAEGWSARIAAVRQDGLEAMAPGLVERWLTPQYRAAEPGLTQILVDMLRRTPDAGYVANCAALRDADLRERVSAVRARTLVISSTHDLAATPQDGKALAAAIPGARYVELDTSHISNWEQPEAFTRALTGFLTE</sequence>
<dbReference type="NCBIfam" id="TIGR02427">
    <property type="entry name" value="protocat_pcaD"/>
    <property type="match status" value="1"/>
</dbReference>
<evidence type="ECO:0000259" key="1">
    <source>
        <dbReference type="Pfam" id="PF00561"/>
    </source>
</evidence>
<dbReference type="InterPro" id="IPR029058">
    <property type="entry name" value="AB_hydrolase_fold"/>
</dbReference>
<evidence type="ECO:0000313" key="2">
    <source>
        <dbReference type="EMBL" id="OZI70188.1"/>
    </source>
</evidence>
<dbReference type="Pfam" id="PF00561">
    <property type="entry name" value="Abhydrolase_1"/>
    <property type="match status" value="1"/>
</dbReference>
<proteinExistence type="predicted"/>
<dbReference type="InterPro" id="IPR000073">
    <property type="entry name" value="AB_hydrolase_1"/>
</dbReference>
<comment type="caution">
    <text evidence="2">The sequence shown here is derived from an EMBL/GenBank/DDBJ whole genome shotgun (WGS) entry which is preliminary data.</text>
</comment>
<name>A0ABX4F7G6_9BORD</name>
<dbReference type="InterPro" id="IPR026968">
    <property type="entry name" value="PcaD/CatD"/>
</dbReference>
<dbReference type="PRINTS" id="PR00111">
    <property type="entry name" value="ABHYDROLASE"/>
</dbReference>
<dbReference type="PANTHER" id="PTHR43433:SF5">
    <property type="entry name" value="AB HYDROLASE-1 DOMAIN-CONTAINING PROTEIN"/>
    <property type="match status" value="1"/>
</dbReference>
<gene>
    <name evidence="2" type="ORF">CAL23_21670</name>
</gene>
<dbReference type="EMBL" id="NEVV01000007">
    <property type="protein sequence ID" value="OZI70188.1"/>
    <property type="molecule type" value="Genomic_DNA"/>
</dbReference>
<accession>A0ABX4F7G6</accession>
<dbReference type="Gene3D" id="3.40.50.1820">
    <property type="entry name" value="alpha/beta hydrolase"/>
    <property type="match status" value="1"/>
</dbReference>
<organism evidence="2 3">
    <name type="scientific">Bordetella genomosp. 6</name>
    <dbReference type="NCBI Taxonomy" id="463024"/>
    <lineage>
        <taxon>Bacteria</taxon>
        <taxon>Pseudomonadati</taxon>
        <taxon>Pseudomonadota</taxon>
        <taxon>Betaproteobacteria</taxon>
        <taxon>Burkholderiales</taxon>
        <taxon>Alcaligenaceae</taxon>
        <taxon>Bordetella</taxon>
    </lineage>
</organism>
<dbReference type="Proteomes" id="UP000216524">
    <property type="component" value="Unassembled WGS sequence"/>
</dbReference>
<protein>
    <submittedName>
        <fullName evidence="2">3-oxoadipate enol-lactonase</fullName>
    </submittedName>
</protein>
<keyword evidence="3" id="KW-1185">Reference proteome</keyword>
<dbReference type="InterPro" id="IPR050471">
    <property type="entry name" value="AB_hydrolase"/>
</dbReference>
<dbReference type="SUPFAM" id="SSF53474">
    <property type="entry name" value="alpha/beta-Hydrolases"/>
    <property type="match status" value="1"/>
</dbReference>
<feature type="domain" description="AB hydrolase-1" evidence="1">
    <location>
        <begin position="37"/>
        <end position="143"/>
    </location>
</feature>
<dbReference type="PANTHER" id="PTHR43433">
    <property type="entry name" value="HYDROLASE, ALPHA/BETA FOLD FAMILY PROTEIN"/>
    <property type="match status" value="1"/>
</dbReference>
<reference evidence="2 3" key="1">
    <citation type="submission" date="2017-05" db="EMBL/GenBank/DDBJ databases">
        <title>Complete and WGS of Bordetella genogroups.</title>
        <authorList>
            <person name="Spilker T."/>
            <person name="Lipuma J."/>
        </authorList>
    </citation>
    <scope>NUCLEOTIDE SEQUENCE [LARGE SCALE GENOMIC DNA]</scope>
    <source>
        <strain evidence="2 3">AU3139</strain>
    </source>
</reference>
<evidence type="ECO:0000313" key="3">
    <source>
        <dbReference type="Proteomes" id="UP000216524"/>
    </source>
</evidence>